<evidence type="ECO:0000256" key="1">
    <source>
        <dbReference type="SAM" id="MobiDB-lite"/>
    </source>
</evidence>
<feature type="compositionally biased region" description="Polar residues" evidence="1">
    <location>
        <begin position="1"/>
        <end position="29"/>
    </location>
</feature>
<sequence length="134" mass="14390">MSASDFSTISPAGGSTNTAPMRPSETANSYFPKDATASTIAPTPSVSSTTETPSGASPVASSHPLSPMDREYAEPLQDFDIAQQLSKEPAYWSVRGWLQRSASSETQPIKEDAMARTRKFEEAKRDLLASAGRF</sequence>
<organism evidence="2 3">
    <name type="scientific">Xylaria bambusicola</name>
    <dbReference type="NCBI Taxonomy" id="326684"/>
    <lineage>
        <taxon>Eukaryota</taxon>
        <taxon>Fungi</taxon>
        <taxon>Dikarya</taxon>
        <taxon>Ascomycota</taxon>
        <taxon>Pezizomycotina</taxon>
        <taxon>Sordariomycetes</taxon>
        <taxon>Xylariomycetidae</taxon>
        <taxon>Xylariales</taxon>
        <taxon>Xylariaceae</taxon>
        <taxon>Xylaria</taxon>
    </lineage>
</organism>
<evidence type="ECO:0000313" key="2">
    <source>
        <dbReference type="EMBL" id="KAK5636691.1"/>
    </source>
</evidence>
<dbReference type="Proteomes" id="UP001305414">
    <property type="component" value="Unassembled WGS sequence"/>
</dbReference>
<evidence type="ECO:0000313" key="3">
    <source>
        <dbReference type="Proteomes" id="UP001305414"/>
    </source>
</evidence>
<dbReference type="AlphaFoldDB" id="A0AAN7V1Q2"/>
<comment type="caution">
    <text evidence="2">The sequence shown here is derived from an EMBL/GenBank/DDBJ whole genome shotgun (WGS) entry which is preliminary data.</text>
</comment>
<name>A0AAN7V1Q2_9PEZI</name>
<keyword evidence="3" id="KW-1185">Reference proteome</keyword>
<proteinExistence type="predicted"/>
<feature type="region of interest" description="Disordered" evidence="1">
    <location>
        <begin position="1"/>
        <end position="75"/>
    </location>
</feature>
<protein>
    <submittedName>
        <fullName evidence="2">Uncharacterized protein</fullName>
    </submittedName>
</protein>
<accession>A0AAN7V1Q2</accession>
<feature type="compositionally biased region" description="Low complexity" evidence="1">
    <location>
        <begin position="42"/>
        <end position="54"/>
    </location>
</feature>
<gene>
    <name evidence="2" type="ORF">RRF57_012403</name>
</gene>
<dbReference type="EMBL" id="JAWHQM010000075">
    <property type="protein sequence ID" value="KAK5636691.1"/>
    <property type="molecule type" value="Genomic_DNA"/>
</dbReference>
<reference evidence="2 3" key="1">
    <citation type="submission" date="2023-10" db="EMBL/GenBank/DDBJ databases">
        <title>Draft genome sequence of Xylaria bambusicola isolate GMP-LS, the root and basal stem rot pathogen of sugarcane in Indonesia.</title>
        <authorList>
            <person name="Selvaraj P."/>
            <person name="Muralishankar V."/>
            <person name="Muruganantham S."/>
            <person name="Sp S."/>
            <person name="Haryani S."/>
            <person name="Lau K.J.X."/>
            <person name="Naqvi N.I."/>
        </authorList>
    </citation>
    <scope>NUCLEOTIDE SEQUENCE [LARGE SCALE GENOMIC DNA]</scope>
    <source>
        <strain evidence="2">GMP-LS</strain>
    </source>
</reference>